<sequence length="154" mass="16454">MKAMRSPVLTRVSTPASTTRTLASPSVTPQRRSSLHTTQAQDASPPSSPTTTPSSRPGQSPWQSPHRGAHEPRESRMSFSLVSATISSPTSSAGTRSKAGEGSAGSSRTVFDEDVVEELRPIFAERASRGAVKLGKERVEMRSMTTGTGAEWVW</sequence>
<feature type="compositionally biased region" description="Polar residues" evidence="1">
    <location>
        <begin position="11"/>
        <end position="42"/>
    </location>
</feature>
<feature type="region of interest" description="Disordered" evidence="1">
    <location>
        <begin position="1"/>
        <end position="110"/>
    </location>
</feature>
<evidence type="ECO:0000256" key="1">
    <source>
        <dbReference type="SAM" id="MobiDB-lite"/>
    </source>
</evidence>
<dbReference type="EMBL" id="ML119051">
    <property type="protein sequence ID" value="ROT42060.1"/>
    <property type="molecule type" value="Genomic_DNA"/>
</dbReference>
<feature type="compositionally biased region" description="Low complexity" evidence="1">
    <location>
        <begin position="49"/>
        <end position="61"/>
    </location>
</feature>
<dbReference type="OrthoDB" id="4843661at2759"/>
<protein>
    <submittedName>
        <fullName evidence="2">Uncharacterized protein</fullName>
    </submittedName>
</protein>
<dbReference type="GeneID" id="39584017"/>
<proteinExistence type="predicted"/>
<reference evidence="2 3" key="1">
    <citation type="journal article" date="2018" name="Mol. Ecol.">
        <title>The obligate alkalophilic soda-lake fungus Sodiomyces alkalinus has shifted to a protein diet.</title>
        <authorList>
            <person name="Grum-Grzhimaylo A.A."/>
            <person name="Falkoski D.L."/>
            <person name="van den Heuvel J."/>
            <person name="Valero-Jimenez C.A."/>
            <person name="Min B."/>
            <person name="Choi I.G."/>
            <person name="Lipzen A."/>
            <person name="Daum C.G."/>
            <person name="Aanen D.K."/>
            <person name="Tsang A."/>
            <person name="Henrissat B."/>
            <person name="Bilanenko E.N."/>
            <person name="de Vries R.P."/>
            <person name="van Kan J.A.L."/>
            <person name="Grigoriev I.V."/>
            <person name="Debets A.J.M."/>
        </authorList>
    </citation>
    <scope>NUCLEOTIDE SEQUENCE [LARGE SCALE GENOMIC DNA]</scope>
    <source>
        <strain evidence="2 3">F11</strain>
    </source>
</reference>
<gene>
    <name evidence="2" type="ORF">SODALDRAFT_6208</name>
</gene>
<name>A0A3N2Q5N7_SODAK</name>
<dbReference type="Proteomes" id="UP000272025">
    <property type="component" value="Unassembled WGS sequence"/>
</dbReference>
<accession>A0A3N2Q5N7</accession>
<organism evidence="2 3">
    <name type="scientific">Sodiomyces alkalinus (strain CBS 110278 / VKM F-3762 / F11)</name>
    <name type="common">Alkaliphilic filamentous fungus</name>
    <dbReference type="NCBI Taxonomy" id="1314773"/>
    <lineage>
        <taxon>Eukaryota</taxon>
        <taxon>Fungi</taxon>
        <taxon>Dikarya</taxon>
        <taxon>Ascomycota</taxon>
        <taxon>Pezizomycotina</taxon>
        <taxon>Sordariomycetes</taxon>
        <taxon>Hypocreomycetidae</taxon>
        <taxon>Glomerellales</taxon>
        <taxon>Plectosphaerellaceae</taxon>
        <taxon>Sodiomyces</taxon>
    </lineage>
</organism>
<feature type="compositionally biased region" description="Polar residues" evidence="1">
    <location>
        <begin position="77"/>
        <end position="95"/>
    </location>
</feature>
<evidence type="ECO:0000313" key="2">
    <source>
        <dbReference type="EMBL" id="ROT42060.1"/>
    </source>
</evidence>
<dbReference type="RefSeq" id="XP_028469866.1">
    <property type="nucleotide sequence ID" value="XM_028615540.1"/>
</dbReference>
<dbReference type="AlphaFoldDB" id="A0A3N2Q5N7"/>
<evidence type="ECO:0000313" key="3">
    <source>
        <dbReference type="Proteomes" id="UP000272025"/>
    </source>
</evidence>
<keyword evidence="3" id="KW-1185">Reference proteome</keyword>